<accession>A0ABU8L628</accession>
<reference evidence="1 2" key="1">
    <citation type="submission" date="2022-12" db="EMBL/GenBank/DDBJ databases">
        <authorList>
            <person name="Muema E."/>
        </authorList>
    </citation>
    <scope>NUCLEOTIDE SEQUENCE [LARGE SCALE GENOMIC DNA]</scope>
    <source>
        <strain evidence="2">1326</strain>
    </source>
</reference>
<proteinExistence type="predicted"/>
<organism evidence="1 2">
    <name type="scientific">Mesorhizobium salmacidum</name>
    <dbReference type="NCBI Taxonomy" id="3015171"/>
    <lineage>
        <taxon>Bacteria</taxon>
        <taxon>Pseudomonadati</taxon>
        <taxon>Pseudomonadota</taxon>
        <taxon>Alphaproteobacteria</taxon>
        <taxon>Hyphomicrobiales</taxon>
        <taxon>Phyllobacteriaceae</taxon>
        <taxon>Mesorhizobium</taxon>
    </lineage>
</organism>
<dbReference type="Proteomes" id="UP001387293">
    <property type="component" value="Unassembled WGS sequence"/>
</dbReference>
<dbReference type="RefSeq" id="WP_337109493.1">
    <property type="nucleotide sequence ID" value="NZ_JAPYKS010000054.1"/>
</dbReference>
<evidence type="ECO:0000313" key="1">
    <source>
        <dbReference type="EMBL" id="MEI9413175.1"/>
    </source>
</evidence>
<keyword evidence="2" id="KW-1185">Reference proteome</keyword>
<comment type="caution">
    <text evidence="1">The sequence shown here is derived from an EMBL/GenBank/DDBJ whole genome shotgun (WGS) entry which is preliminary data.</text>
</comment>
<sequence>MGSRRYCRRHEIDGTWTVFEVFTGLPAEIEGHPYVDLLDSDYAVESVDLLNSDDVARRFGRECP</sequence>
<evidence type="ECO:0000313" key="2">
    <source>
        <dbReference type="Proteomes" id="UP001387293"/>
    </source>
</evidence>
<protein>
    <submittedName>
        <fullName evidence="1">Uncharacterized protein</fullName>
    </submittedName>
</protein>
<gene>
    <name evidence="1" type="ORF">O7A60_31205</name>
</gene>
<dbReference type="EMBL" id="JAPYKS010000054">
    <property type="protein sequence ID" value="MEI9413175.1"/>
    <property type="molecule type" value="Genomic_DNA"/>
</dbReference>
<name>A0ABU8L628_9HYPH</name>